<dbReference type="InterPro" id="IPR013842">
    <property type="entry name" value="LepA_CTD"/>
</dbReference>
<dbReference type="SMART" id="SM00838">
    <property type="entry name" value="EFG_C"/>
    <property type="match status" value="1"/>
</dbReference>
<dbReference type="GO" id="GO:0045727">
    <property type="term" value="P:positive regulation of translation"/>
    <property type="evidence" value="ECO:0007669"/>
    <property type="project" value="TreeGrafter"/>
</dbReference>
<keyword evidence="7" id="KW-0251">Elongation factor</keyword>
<dbReference type="GO" id="GO:0003924">
    <property type="term" value="F:GTPase activity"/>
    <property type="evidence" value="ECO:0007669"/>
    <property type="project" value="InterPro"/>
</dbReference>
<keyword evidence="2" id="KW-0547">Nucleotide-binding</keyword>
<proteinExistence type="inferred from homology"/>
<evidence type="ECO:0000259" key="6">
    <source>
        <dbReference type="PROSITE" id="PS51722"/>
    </source>
</evidence>
<dbReference type="Pfam" id="PF06421">
    <property type="entry name" value="LepA_C"/>
    <property type="match status" value="1"/>
</dbReference>
<feature type="non-terminal residue" evidence="7">
    <location>
        <position position="1"/>
    </location>
</feature>
<dbReference type="InterPro" id="IPR009000">
    <property type="entry name" value="Transl_B-barrel_sf"/>
</dbReference>
<dbReference type="NCBIfam" id="TIGR00231">
    <property type="entry name" value="small_GTP"/>
    <property type="match status" value="1"/>
</dbReference>
<dbReference type="FunFam" id="2.40.30.10:FF:000015">
    <property type="entry name" value="Translation factor GUF1, mitochondrial"/>
    <property type="match status" value="1"/>
</dbReference>
<dbReference type="Gene3D" id="3.30.70.240">
    <property type="match status" value="1"/>
</dbReference>
<dbReference type="SUPFAM" id="SSF50447">
    <property type="entry name" value="Translation proteins"/>
    <property type="match status" value="1"/>
</dbReference>
<reference evidence="8" key="1">
    <citation type="submission" date="2017-09" db="EMBL/GenBank/DDBJ databases">
        <title>Depth-based differentiation of microbial function through sediment-hosted aquifers and enrichment of novel symbionts in the deep terrestrial subsurface.</title>
        <authorList>
            <person name="Probst A.J."/>
            <person name="Ladd B."/>
            <person name="Jarett J.K."/>
            <person name="Geller-Mcgrath D.E."/>
            <person name="Sieber C.M.K."/>
            <person name="Emerson J.B."/>
            <person name="Anantharaman K."/>
            <person name="Thomas B.C."/>
            <person name="Malmstrom R."/>
            <person name="Stieglmeier M."/>
            <person name="Klingl A."/>
            <person name="Woyke T."/>
            <person name="Ryan C.M."/>
            <person name="Banfield J.F."/>
        </authorList>
    </citation>
    <scope>NUCLEOTIDE SEQUENCE [LARGE SCALE GENOMIC DNA]</scope>
</reference>
<dbReference type="GO" id="GO:0005525">
    <property type="term" value="F:GTP binding"/>
    <property type="evidence" value="ECO:0007669"/>
    <property type="project" value="UniProtKB-KW"/>
</dbReference>
<evidence type="ECO:0000256" key="1">
    <source>
        <dbReference type="ARBA" id="ARBA00005454"/>
    </source>
</evidence>
<gene>
    <name evidence="7" type="ORF">COU23_03475</name>
</gene>
<dbReference type="InterPro" id="IPR005225">
    <property type="entry name" value="Small_GTP-bd"/>
</dbReference>
<dbReference type="Gene3D" id="2.40.30.10">
    <property type="entry name" value="Translation factors"/>
    <property type="match status" value="1"/>
</dbReference>
<dbReference type="InterPro" id="IPR027417">
    <property type="entry name" value="P-loop_NTPase"/>
</dbReference>
<dbReference type="CDD" id="cd03709">
    <property type="entry name" value="lepA_C"/>
    <property type="match status" value="1"/>
</dbReference>
<sequence>RKMKEQLLDQMDLERERGITIKLQPVRMDYNGYVLNLIDTPGHVDFTYEVSRSLAAVEGSILLVDATQGIQAQTLANYHLAKDQNLTIIPVINKIDLPSARIEELKSELVNLLKCENNEILMVSGKTGLGVAELLETIIKKIPSPAGKFEKPLQALIFDSVYDDYKGVVAYARIMNGNIKAGDKIHLISTSVASEILEVGYFKPQLIKSHELKDGEIGYIVTGLKDLSACKVGDTIIDQKNISQKLSLCLPGYKEIKPMVFAGIFCKEGVEYYELREGLQKIKLTDASLFFEPENSPVLGPGFRCGFLGLLHLEIIQERLKREHELDLIVTTPSVAYQVKSKNGENIIIHSPQELPNQNEIIEILEPWVRVDIITPKEFLGGLMSLMTEKRGIYLTTDYFSNDSDRIILHYEMPLSSILTNFYDKLKSASSGYGSLNYEIIGYRACEVERLDILVAEELVDSLSLMVYKDEAYRVARKIVESLKNVLARAMFEIKIQAVLGYQIQNKNKGGKVIASERIAPLRKDVTGYLYGGDVTRKMKLLEKQKKGKKKMKALGRGRVDIPTEAYLAVLKR</sequence>
<comment type="caution">
    <text evidence="7">The sequence shown here is derived from an EMBL/GenBank/DDBJ whole genome shotgun (WGS) entry which is preliminary data.</text>
</comment>
<dbReference type="Pfam" id="PF03144">
    <property type="entry name" value="GTP_EFTU_D2"/>
    <property type="match status" value="1"/>
</dbReference>
<dbReference type="PROSITE" id="PS51722">
    <property type="entry name" value="G_TR_2"/>
    <property type="match status" value="1"/>
</dbReference>
<dbReference type="PANTHER" id="PTHR43512">
    <property type="entry name" value="TRANSLATION FACTOR GUF1-RELATED"/>
    <property type="match status" value="1"/>
</dbReference>
<evidence type="ECO:0000256" key="2">
    <source>
        <dbReference type="ARBA" id="ARBA00022741"/>
    </source>
</evidence>
<keyword evidence="5" id="KW-0342">GTP-binding</keyword>
<dbReference type="FunFam" id="3.30.70.870:FF:000004">
    <property type="entry name" value="Translation factor GUF1, mitochondrial"/>
    <property type="match status" value="1"/>
</dbReference>
<dbReference type="InterPro" id="IPR000640">
    <property type="entry name" value="EFG_V-like"/>
</dbReference>
<dbReference type="AlphaFoldDB" id="A0A2M6W9N7"/>
<dbReference type="FunFam" id="3.30.70.240:FF:000007">
    <property type="entry name" value="Translation factor GUF1, mitochondrial"/>
    <property type="match status" value="1"/>
</dbReference>
<dbReference type="PROSITE" id="PS00301">
    <property type="entry name" value="G_TR_1"/>
    <property type="match status" value="1"/>
</dbReference>
<dbReference type="HAMAP" id="MF_00071">
    <property type="entry name" value="LepA"/>
    <property type="match status" value="1"/>
</dbReference>
<dbReference type="CDD" id="cd03699">
    <property type="entry name" value="EF4_II"/>
    <property type="match status" value="1"/>
</dbReference>
<organism evidence="7 8">
    <name type="scientific">Candidatus Kuenenbacteria bacterium CG10_big_fil_rev_8_21_14_0_10_36_11</name>
    <dbReference type="NCBI Taxonomy" id="1974618"/>
    <lineage>
        <taxon>Bacteria</taxon>
        <taxon>Candidatus Kueneniibacteriota</taxon>
    </lineage>
</organism>
<evidence type="ECO:0000256" key="4">
    <source>
        <dbReference type="ARBA" id="ARBA00022917"/>
    </source>
</evidence>
<dbReference type="GO" id="GO:0043022">
    <property type="term" value="F:ribosome binding"/>
    <property type="evidence" value="ECO:0007669"/>
    <property type="project" value="TreeGrafter"/>
</dbReference>
<dbReference type="Pfam" id="PF00009">
    <property type="entry name" value="GTP_EFTU"/>
    <property type="match status" value="1"/>
</dbReference>
<keyword evidence="4" id="KW-0648">Protein biosynthesis</keyword>
<dbReference type="InterPro" id="IPR038363">
    <property type="entry name" value="LepA_C_sf"/>
</dbReference>
<dbReference type="Gene3D" id="3.40.50.300">
    <property type="entry name" value="P-loop containing nucleotide triphosphate hydrolases"/>
    <property type="match status" value="1"/>
</dbReference>
<name>A0A2M6W9N7_9BACT</name>
<dbReference type="Proteomes" id="UP000231464">
    <property type="component" value="Unassembled WGS sequence"/>
</dbReference>
<dbReference type="CDD" id="cd16260">
    <property type="entry name" value="EF4_III"/>
    <property type="match status" value="1"/>
</dbReference>
<dbReference type="InterPro" id="IPR031157">
    <property type="entry name" value="G_TR_CS"/>
</dbReference>
<protein>
    <submittedName>
        <fullName evidence="7">Elongation factor 4</fullName>
    </submittedName>
</protein>
<accession>A0A2M6W9N7</accession>
<evidence type="ECO:0000313" key="7">
    <source>
        <dbReference type="EMBL" id="PIT89532.1"/>
    </source>
</evidence>
<dbReference type="InterPro" id="IPR004161">
    <property type="entry name" value="EFTu-like_2"/>
</dbReference>
<dbReference type="SUPFAM" id="SSF52540">
    <property type="entry name" value="P-loop containing nucleoside triphosphate hydrolases"/>
    <property type="match status" value="1"/>
</dbReference>
<feature type="domain" description="Tr-type G" evidence="6">
    <location>
        <begin position="1"/>
        <end position="146"/>
    </location>
</feature>
<dbReference type="InterPro" id="IPR035647">
    <property type="entry name" value="EFG_III/V"/>
</dbReference>
<dbReference type="InterPro" id="IPR000795">
    <property type="entry name" value="T_Tr_GTP-bd_dom"/>
</dbReference>
<dbReference type="GO" id="GO:0003746">
    <property type="term" value="F:translation elongation factor activity"/>
    <property type="evidence" value="ECO:0007669"/>
    <property type="project" value="UniProtKB-KW"/>
</dbReference>
<evidence type="ECO:0000256" key="3">
    <source>
        <dbReference type="ARBA" id="ARBA00022801"/>
    </source>
</evidence>
<dbReference type="EMBL" id="PFBP01000056">
    <property type="protein sequence ID" value="PIT89532.1"/>
    <property type="molecule type" value="Genomic_DNA"/>
</dbReference>
<dbReference type="SUPFAM" id="SSF54980">
    <property type="entry name" value="EF-G C-terminal domain-like"/>
    <property type="match status" value="2"/>
</dbReference>
<dbReference type="Gene3D" id="3.30.70.870">
    <property type="entry name" value="Elongation Factor G (Translational Gtpase), domain 3"/>
    <property type="match status" value="1"/>
</dbReference>
<dbReference type="PANTHER" id="PTHR43512:SF4">
    <property type="entry name" value="TRANSLATION FACTOR GUF1 HOMOLOG, CHLOROPLASTIC"/>
    <property type="match status" value="1"/>
</dbReference>
<dbReference type="InterPro" id="IPR006297">
    <property type="entry name" value="EF-4"/>
</dbReference>
<comment type="similarity">
    <text evidence="1">Belongs to the TRAFAC class translation factor GTPase superfamily. Classic translation factor GTPase family. LepA subfamily.</text>
</comment>
<dbReference type="Pfam" id="PF00679">
    <property type="entry name" value="EFG_C"/>
    <property type="match status" value="1"/>
</dbReference>
<keyword evidence="3" id="KW-0378">Hydrolase</keyword>
<dbReference type="InterPro" id="IPR035654">
    <property type="entry name" value="LepA_IV"/>
</dbReference>
<dbReference type="Gene3D" id="3.30.70.2570">
    <property type="entry name" value="Elongation factor 4, C-terminal domain"/>
    <property type="match status" value="1"/>
</dbReference>
<dbReference type="NCBIfam" id="TIGR01393">
    <property type="entry name" value="lepA"/>
    <property type="match status" value="1"/>
</dbReference>
<dbReference type="PRINTS" id="PR00315">
    <property type="entry name" value="ELONGATNFCT"/>
</dbReference>
<evidence type="ECO:0000313" key="8">
    <source>
        <dbReference type="Proteomes" id="UP000231464"/>
    </source>
</evidence>
<evidence type="ECO:0000256" key="5">
    <source>
        <dbReference type="ARBA" id="ARBA00023134"/>
    </source>
</evidence>